<keyword evidence="5" id="KW-1185">Reference proteome</keyword>
<gene>
    <name evidence="4" type="ORF">UCRPA7_7449</name>
</gene>
<protein>
    <submittedName>
        <fullName evidence="4">Putative lipase protein</fullName>
    </submittedName>
</protein>
<name>R8BCL9_PHAM7</name>
<dbReference type="RefSeq" id="XP_007918171.1">
    <property type="nucleotide sequence ID" value="XM_007919980.1"/>
</dbReference>
<keyword evidence="3" id="KW-0443">Lipid metabolism</keyword>
<dbReference type="GO" id="GO:0046340">
    <property type="term" value="P:diacylglycerol catabolic process"/>
    <property type="evidence" value="ECO:0007669"/>
    <property type="project" value="TreeGrafter"/>
</dbReference>
<dbReference type="KEGG" id="tmn:UCRPA7_7449"/>
<dbReference type="AlphaFoldDB" id="R8BCL9"/>
<evidence type="ECO:0000313" key="5">
    <source>
        <dbReference type="Proteomes" id="UP000014074"/>
    </source>
</evidence>
<organism evidence="4 5">
    <name type="scientific">Phaeoacremonium minimum (strain UCR-PA7)</name>
    <name type="common">Esca disease fungus</name>
    <name type="synonym">Togninia minima</name>
    <dbReference type="NCBI Taxonomy" id="1286976"/>
    <lineage>
        <taxon>Eukaryota</taxon>
        <taxon>Fungi</taxon>
        <taxon>Dikarya</taxon>
        <taxon>Ascomycota</taxon>
        <taxon>Pezizomycotina</taxon>
        <taxon>Sordariomycetes</taxon>
        <taxon>Sordariomycetidae</taxon>
        <taxon>Togniniales</taxon>
        <taxon>Togniniaceae</taxon>
        <taxon>Phaeoacremonium</taxon>
    </lineage>
</organism>
<evidence type="ECO:0000256" key="1">
    <source>
        <dbReference type="ARBA" id="ARBA00022801"/>
    </source>
</evidence>
<dbReference type="Proteomes" id="UP000014074">
    <property type="component" value="Unassembled WGS sequence"/>
</dbReference>
<dbReference type="PANTHER" id="PTHR45792:SF7">
    <property type="entry name" value="PUTATIVE (AFU_ORTHOLOGUE AFUA_6G02710)-RELATED"/>
    <property type="match status" value="1"/>
</dbReference>
<dbReference type="GO" id="GO:0019369">
    <property type="term" value="P:arachidonate metabolic process"/>
    <property type="evidence" value="ECO:0007669"/>
    <property type="project" value="TreeGrafter"/>
</dbReference>
<dbReference type="PANTHER" id="PTHR45792">
    <property type="entry name" value="DIACYLGLYCEROL LIPASE HOMOLOG-RELATED"/>
    <property type="match status" value="1"/>
</dbReference>
<dbReference type="GeneID" id="19328209"/>
<sequence>MSATLRKATRGLITSVIQGNDLVPFLSLGVLHDFQAVALAFKSDNDAAKQETRQRVWTAFQAALADKWYNSPSAKSSPDKDEQWAFAAYKTLRASMMSEKLMPPGEVFVVETTSVLRRDAFMRSAEDHLGRPAKRIVLKYVKDVEARFREVRFGTSMLTDHAPPKYEAALKGLKLGVVESGQ</sequence>
<dbReference type="EMBL" id="KB933295">
    <property type="protein sequence ID" value="EON97041.1"/>
    <property type="molecule type" value="Genomic_DNA"/>
</dbReference>
<reference evidence="5" key="1">
    <citation type="journal article" date="2013" name="Genome Announc.">
        <title>Draft genome sequence of the ascomycete Phaeoacremonium aleophilum strain UCR-PA7, a causal agent of the esca disease complex in grapevines.</title>
        <authorList>
            <person name="Blanco-Ulate B."/>
            <person name="Rolshausen P."/>
            <person name="Cantu D."/>
        </authorList>
    </citation>
    <scope>NUCLEOTIDE SEQUENCE [LARGE SCALE GENOMIC DNA]</scope>
    <source>
        <strain evidence="5">UCR-PA7</strain>
    </source>
</reference>
<dbReference type="OrthoDB" id="438440at2759"/>
<keyword evidence="1" id="KW-0378">Hydrolase</keyword>
<evidence type="ECO:0000256" key="2">
    <source>
        <dbReference type="ARBA" id="ARBA00022963"/>
    </source>
</evidence>
<dbReference type="HOGENOM" id="CLU_107680_0_0_1"/>
<dbReference type="GO" id="GO:0016298">
    <property type="term" value="F:lipase activity"/>
    <property type="evidence" value="ECO:0007669"/>
    <property type="project" value="TreeGrafter"/>
</dbReference>
<accession>R8BCL9</accession>
<keyword evidence="2" id="KW-0442">Lipid degradation</keyword>
<dbReference type="InterPro" id="IPR052214">
    <property type="entry name" value="DAG_Lipase-Related"/>
</dbReference>
<evidence type="ECO:0000313" key="4">
    <source>
        <dbReference type="EMBL" id="EON97041.1"/>
    </source>
</evidence>
<dbReference type="eggNOG" id="KOG2088">
    <property type="taxonomic scope" value="Eukaryota"/>
</dbReference>
<proteinExistence type="predicted"/>
<evidence type="ECO:0000256" key="3">
    <source>
        <dbReference type="ARBA" id="ARBA00023098"/>
    </source>
</evidence>